<organism evidence="5 7">
    <name type="scientific">Punica granatum</name>
    <name type="common">Pomegranate</name>
    <dbReference type="NCBI Taxonomy" id="22663"/>
    <lineage>
        <taxon>Eukaryota</taxon>
        <taxon>Viridiplantae</taxon>
        <taxon>Streptophyta</taxon>
        <taxon>Embryophyta</taxon>
        <taxon>Tracheophyta</taxon>
        <taxon>Spermatophyta</taxon>
        <taxon>Magnoliopsida</taxon>
        <taxon>eudicotyledons</taxon>
        <taxon>Gunneridae</taxon>
        <taxon>Pentapetalae</taxon>
        <taxon>rosids</taxon>
        <taxon>malvids</taxon>
        <taxon>Myrtales</taxon>
        <taxon>Lythraceae</taxon>
        <taxon>Punica</taxon>
    </lineage>
</organism>
<sequence>MAPPEPRVTVTLRITSLPLEITKDILLEHFGKYGTVSNVVIIKHPEQKELSYAFLRFHDSSQTEEVLREENHVILNQEVNVAKVSPVLSTHQHRTPINPKKLFIGGLPPNVTVKSLMTFFARYGKIVDCFIPSDRHTGQSRRFGFVEFQSEESVNIILNGVKNKFYQLGGRLAEVKRAIPQ</sequence>
<dbReference type="SMART" id="SM00360">
    <property type="entry name" value="RRM"/>
    <property type="match status" value="2"/>
</dbReference>
<protein>
    <recommendedName>
        <fullName evidence="4">RRM domain-containing protein</fullName>
    </recommendedName>
</protein>
<evidence type="ECO:0000313" key="6">
    <source>
        <dbReference type="EMBL" id="PKI44856.1"/>
    </source>
</evidence>
<feature type="domain" description="RRM" evidence="4">
    <location>
        <begin position="10"/>
        <end position="86"/>
    </location>
</feature>
<keyword evidence="2 3" id="KW-0694">RNA-binding</keyword>
<name>A0A218XAX1_PUNGR</name>
<dbReference type="PROSITE" id="PS50102">
    <property type="entry name" value="RRM"/>
    <property type="match status" value="2"/>
</dbReference>
<evidence type="ECO:0000313" key="5">
    <source>
        <dbReference type="EMBL" id="OWM82084.1"/>
    </source>
</evidence>
<reference evidence="6 8" key="3">
    <citation type="submission" date="2017-11" db="EMBL/GenBank/DDBJ databases">
        <title>De-novo sequencing of pomegranate (Punica granatum L.) genome.</title>
        <authorList>
            <person name="Akparov Z."/>
            <person name="Amiraslanov A."/>
            <person name="Hajiyeva S."/>
            <person name="Abbasov M."/>
            <person name="Kaur K."/>
            <person name="Hamwieh A."/>
            <person name="Solovyev V."/>
            <person name="Salamov A."/>
            <person name="Braich B."/>
            <person name="Kosarev P."/>
            <person name="Mahmoud A."/>
            <person name="Hajiyev E."/>
            <person name="Babayeva S."/>
            <person name="Izzatullayeva V."/>
            <person name="Mammadov A."/>
            <person name="Mammadov A."/>
            <person name="Sharifova S."/>
            <person name="Ojaghi J."/>
            <person name="Eynullazada K."/>
            <person name="Bayramov B."/>
            <person name="Abdulazimova A."/>
            <person name="Shahmuradov I."/>
        </authorList>
    </citation>
    <scope>NUCLEOTIDE SEQUENCE [LARGE SCALE GENOMIC DNA]</scope>
    <source>
        <strain evidence="6">AG2017</strain>
        <strain evidence="8">cv. AG2017</strain>
        <tissue evidence="6">Leaf</tissue>
    </source>
</reference>
<dbReference type="InterPro" id="IPR000504">
    <property type="entry name" value="RRM_dom"/>
</dbReference>
<comment type="caution">
    <text evidence="5">The sequence shown here is derived from an EMBL/GenBank/DDBJ whole genome shotgun (WGS) entry which is preliminary data.</text>
</comment>
<dbReference type="AlphaFoldDB" id="A0A218XAX1"/>
<evidence type="ECO:0000313" key="8">
    <source>
        <dbReference type="Proteomes" id="UP000233551"/>
    </source>
</evidence>
<evidence type="ECO:0000256" key="3">
    <source>
        <dbReference type="PROSITE-ProRule" id="PRU00176"/>
    </source>
</evidence>
<dbReference type="Proteomes" id="UP000233551">
    <property type="component" value="Unassembled WGS sequence"/>
</dbReference>
<dbReference type="SUPFAM" id="SSF54928">
    <property type="entry name" value="RNA-binding domain, RBD"/>
    <property type="match status" value="2"/>
</dbReference>
<dbReference type="Pfam" id="PF00076">
    <property type="entry name" value="RRM_1"/>
    <property type="match status" value="2"/>
</dbReference>
<accession>A0A218XAX1</accession>
<keyword evidence="1" id="KW-0677">Repeat</keyword>
<feature type="domain" description="RRM" evidence="4">
    <location>
        <begin position="100"/>
        <end position="180"/>
    </location>
</feature>
<proteinExistence type="predicted"/>
<dbReference type="EMBL" id="PGOL01002823">
    <property type="protein sequence ID" value="PKI44856.1"/>
    <property type="molecule type" value="Genomic_DNA"/>
</dbReference>
<reference evidence="7" key="1">
    <citation type="journal article" date="2017" name="Plant J.">
        <title>The pomegranate (Punica granatum L.) genome and the genomics of punicalagin biosynthesis.</title>
        <authorList>
            <person name="Qin G."/>
            <person name="Xu C."/>
            <person name="Ming R."/>
            <person name="Tang H."/>
            <person name="Guyot R."/>
            <person name="Kramer E.M."/>
            <person name="Hu Y."/>
            <person name="Yi X."/>
            <person name="Qi Y."/>
            <person name="Xu X."/>
            <person name="Gao Z."/>
            <person name="Pan H."/>
            <person name="Jian J."/>
            <person name="Tian Y."/>
            <person name="Yue Z."/>
            <person name="Xu Y."/>
        </authorList>
    </citation>
    <scope>NUCLEOTIDE SEQUENCE [LARGE SCALE GENOMIC DNA]</scope>
    <source>
        <strain evidence="7">cv. Dabenzi</strain>
    </source>
</reference>
<gene>
    <name evidence="5" type="ORF">CDL15_Pgr001658</name>
    <name evidence="6" type="ORF">CRG98_034804</name>
</gene>
<evidence type="ECO:0000256" key="1">
    <source>
        <dbReference type="ARBA" id="ARBA00022737"/>
    </source>
</evidence>
<dbReference type="GO" id="GO:0006417">
    <property type="term" value="P:regulation of translation"/>
    <property type="evidence" value="ECO:0007669"/>
    <property type="project" value="TreeGrafter"/>
</dbReference>
<evidence type="ECO:0000256" key="2">
    <source>
        <dbReference type="ARBA" id="ARBA00022884"/>
    </source>
</evidence>
<dbReference type="STRING" id="22663.A0A218XAX1"/>
<dbReference type="Gene3D" id="3.30.70.330">
    <property type="match status" value="2"/>
</dbReference>
<reference evidence="5" key="2">
    <citation type="submission" date="2017-06" db="EMBL/GenBank/DDBJ databases">
        <title>The pomegranate genome and the genomics of punicalagin biosynthesis.</title>
        <authorList>
            <person name="Xu C."/>
        </authorList>
    </citation>
    <scope>NUCLEOTIDE SEQUENCE [LARGE SCALE GENOMIC DNA]</scope>
    <source>
        <tissue evidence="5">Fresh leaf</tissue>
    </source>
</reference>
<evidence type="ECO:0000259" key="4">
    <source>
        <dbReference type="PROSITE" id="PS50102"/>
    </source>
</evidence>
<keyword evidence="8" id="KW-1185">Reference proteome</keyword>
<dbReference type="GO" id="GO:0003729">
    <property type="term" value="F:mRNA binding"/>
    <property type="evidence" value="ECO:0007669"/>
    <property type="project" value="TreeGrafter"/>
</dbReference>
<dbReference type="InterPro" id="IPR012677">
    <property type="entry name" value="Nucleotide-bd_a/b_plait_sf"/>
</dbReference>
<dbReference type="PANTHER" id="PTHR48032">
    <property type="entry name" value="RNA-BINDING PROTEIN MUSASHI HOMOLOG RBP6"/>
    <property type="match status" value="1"/>
</dbReference>
<evidence type="ECO:0000313" key="7">
    <source>
        <dbReference type="Proteomes" id="UP000197138"/>
    </source>
</evidence>
<dbReference type="PANTHER" id="PTHR48032:SF12">
    <property type="entry name" value="RRM DOMAIN-CONTAINING PROTEIN"/>
    <property type="match status" value="1"/>
</dbReference>
<dbReference type="EMBL" id="MTKT01002011">
    <property type="protein sequence ID" value="OWM82084.1"/>
    <property type="molecule type" value="Genomic_DNA"/>
</dbReference>
<dbReference type="InterPro" id="IPR035979">
    <property type="entry name" value="RBD_domain_sf"/>
</dbReference>
<dbReference type="CDD" id="cd00590">
    <property type="entry name" value="RRM_SF"/>
    <property type="match status" value="1"/>
</dbReference>
<dbReference type="Proteomes" id="UP000197138">
    <property type="component" value="Unassembled WGS sequence"/>
</dbReference>